<gene>
    <name evidence="1" type="ORF">L1987_37060</name>
</gene>
<keyword evidence="2" id="KW-1185">Reference proteome</keyword>
<comment type="caution">
    <text evidence="1">The sequence shown here is derived from an EMBL/GenBank/DDBJ whole genome shotgun (WGS) entry which is preliminary data.</text>
</comment>
<sequence>MIIGTDCYCKSSENADHWMNMAWKLLKNKTQGNNMNLAHEVTHPSRSSSNEYHYLRHKYLLLEEESFNLGRETKGIQDAVTSLEEEKLTLLDELVVLEGLIDLSEMDPTWHSQ</sequence>
<protein>
    <submittedName>
        <fullName evidence="1">Uncharacterized protein</fullName>
    </submittedName>
</protein>
<reference evidence="2" key="1">
    <citation type="journal article" date="2022" name="Mol. Ecol. Resour.">
        <title>The genomes of chicory, endive, great burdock and yacon provide insights into Asteraceae palaeo-polyploidization history and plant inulin production.</title>
        <authorList>
            <person name="Fan W."/>
            <person name="Wang S."/>
            <person name="Wang H."/>
            <person name="Wang A."/>
            <person name="Jiang F."/>
            <person name="Liu H."/>
            <person name="Zhao H."/>
            <person name="Xu D."/>
            <person name="Zhang Y."/>
        </authorList>
    </citation>
    <scope>NUCLEOTIDE SEQUENCE [LARGE SCALE GENOMIC DNA]</scope>
    <source>
        <strain evidence="2">cv. Yunnan</strain>
    </source>
</reference>
<name>A0ACB9HG61_9ASTR</name>
<proteinExistence type="predicted"/>
<reference evidence="1 2" key="2">
    <citation type="journal article" date="2022" name="Mol. Ecol. Resour.">
        <title>The genomes of chicory, endive, great burdock and yacon provide insights into Asteraceae paleo-polyploidization history and plant inulin production.</title>
        <authorList>
            <person name="Fan W."/>
            <person name="Wang S."/>
            <person name="Wang H."/>
            <person name="Wang A."/>
            <person name="Jiang F."/>
            <person name="Liu H."/>
            <person name="Zhao H."/>
            <person name="Xu D."/>
            <person name="Zhang Y."/>
        </authorList>
    </citation>
    <scope>NUCLEOTIDE SEQUENCE [LARGE SCALE GENOMIC DNA]</scope>
    <source>
        <strain evidence="2">cv. Yunnan</strain>
        <tissue evidence="1">Leaves</tissue>
    </source>
</reference>
<evidence type="ECO:0000313" key="2">
    <source>
        <dbReference type="Proteomes" id="UP001056120"/>
    </source>
</evidence>
<dbReference type="EMBL" id="CM042029">
    <property type="protein sequence ID" value="KAI3794428.1"/>
    <property type="molecule type" value="Genomic_DNA"/>
</dbReference>
<organism evidence="1 2">
    <name type="scientific">Smallanthus sonchifolius</name>
    <dbReference type="NCBI Taxonomy" id="185202"/>
    <lineage>
        <taxon>Eukaryota</taxon>
        <taxon>Viridiplantae</taxon>
        <taxon>Streptophyta</taxon>
        <taxon>Embryophyta</taxon>
        <taxon>Tracheophyta</taxon>
        <taxon>Spermatophyta</taxon>
        <taxon>Magnoliopsida</taxon>
        <taxon>eudicotyledons</taxon>
        <taxon>Gunneridae</taxon>
        <taxon>Pentapetalae</taxon>
        <taxon>asterids</taxon>
        <taxon>campanulids</taxon>
        <taxon>Asterales</taxon>
        <taxon>Asteraceae</taxon>
        <taxon>Asteroideae</taxon>
        <taxon>Heliantheae alliance</taxon>
        <taxon>Millerieae</taxon>
        <taxon>Smallanthus</taxon>
    </lineage>
</organism>
<evidence type="ECO:0000313" key="1">
    <source>
        <dbReference type="EMBL" id="KAI3794428.1"/>
    </source>
</evidence>
<dbReference type="Proteomes" id="UP001056120">
    <property type="component" value="Linkage Group LG12"/>
</dbReference>
<accession>A0ACB9HG61</accession>